<dbReference type="RefSeq" id="WP_235322953.1">
    <property type="nucleotide sequence ID" value="NZ_JAFBIT010000001.1"/>
</dbReference>
<evidence type="ECO:0000256" key="1">
    <source>
        <dbReference type="ARBA" id="ARBA00008950"/>
    </source>
</evidence>
<dbReference type="Proteomes" id="UP001299220">
    <property type="component" value="Unassembled WGS sequence"/>
</dbReference>
<dbReference type="InterPro" id="IPR024654">
    <property type="entry name" value="Calcineurin-like_PHP_lpxH"/>
</dbReference>
<dbReference type="SUPFAM" id="SSF56300">
    <property type="entry name" value="Metallo-dependent phosphatases"/>
    <property type="match status" value="1"/>
</dbReference>
<dbReference type="InterPro" id="IPR029052">
    <property type="entry name" value="Metallo-depent_PP-like"/>
</dbReference>
<gene>
    <name evidence="3" type="ORF">JQM67_04880</name>
</gene>
<dbReference type="EMBL" id="JAFBIT010000001">
    <property type="protein sequence ID" value="MCF2651928.1"/>
    <property type="molecule type" value="Genomic_DNA"/>
</dbReference>
<evidence type="ECO:0000259" key="2">
    <source>
        <dbReference type="Pfam" id="PF12850"/>
    </source>
</evidence>
<comment type="similarity">
    <text evidence="1">Belongs to the metallophosphoesterase superfamily. YfcE family.</text>
</comment>
<comment type="caution">
    <text evidence="3">The sequence shown here is derived from an EMBL/GenBank/DDBJ whole genome shotgun (WGS) entry which is preliminary data.</text>
</comment>
<proteinExistence type="inferred from homology"/>
<dbReference type="Pfam" id="PF12850">
    <property type="entry name" value="Metallophos_2"/>
    <property type="match status" value="1"/>
</dbReference>
<dbReference type="PANTHER" id="PTHR42850:SF2">
    <property type="entry name" value="BLL5683 PROTEIN"/>
    <property type="match status" value="1"/>
</dbReference>
<evidence type="ECO:0000313" key="4">
    <source>
        <dbReference type="Proteomes" id="UP001299220"/>
    </source>
</evidence>
<name>A0ABS9CLA5_9FIRM</name>
<dbReference type="PANTHER" id="PTHR42850">
    <property type="entry name" value="METALLOPHOSPHOESTERASE"/>
    <property type="match status" value="1"/>
</dbReference>
<dbReference type="PIRSF" id="PIRSF000883">
    <property type="entry name" value="Pesterase_MJ0912"/>
    <property type="match status" value="1"/>
</dbReference>
<dbReference type="InterPro" id="IPR011152">
    <property type="entry name" value="Pesterase_MJ0912"/>
</dbReference>
<organism evidence="3 4">
    <name type="scientific">Anaeromassilibacillus senegalensis</name>
    <dbReference type="NCBI Taxonomy" id="1673717"/>
    <lineage>
        <taxon>Bacteria</taxon>
        <taxon>Bacillati</taxon>
        <taxon>Bacillota</taxon>
        <taxon>Clostridia</taxon>
        <taxon>Eubacteriales</taxon>
        <taxon>Acutalibacteraceae</taxon>
        <taxon>Anaeromassilibacillus</taxon>
    </lineage>
</organism>
<sequence length="277" mass="30898">MRLAVFSDVHSNHLALEACFQEAERQKADVWIFLGDYVSDCAYPHKTMELLYEAKKEHDCRFVKGNREEYILDHHKNGSDWNYQSTTGSLLYTYENMTADDLKFIDALPITDVIRLPGHDAIRICHGAPYKTRVLLELGNGMAARVLHEVEELVLLGGHSHKPFTERLENKLYVNPGSVGVQTCGVAQSEMAFLESDSKSWVPQLVRVPYDNAAVVREIEESGLLHKSSVWAPAIAKQLVTGENLALSCLLRAEKLAEGGAVTDAHLKQAARELGVL</sequence>
<keyword evidence="4" id="KW-1185">Reference proteome</keyword>
<reference evidence="3 4" key="1">
    <citation type="submission" date="2020-12" db="EMBL/GenBank/DDBJ databases">
        <title>Whole genome sequences of gut porcine anaerobes.</title>
        <authorList>
            <person name="Kubasova T."/>
            <person name="Jahodarova E."/>
            <person name="Rychlik I."/>
        </authorList>
    </citation>
    <scope>NUCLEOTIDE SEQUENCE [LARGE SCALE GENOMIC DNA]</scope>
    <source>
        <strain evidence="3 4">An867</strain>
    </source>
</reference>
<dbReference type="InterPro" id="IPR050126">
    <property type="entry name" value="Ap4A_hydrolase"/>
</dbReference>
<accession>A0ABS9CLA5</accession>
<feature type="domain" description="Calcineurin-like phosphoesterase" evidence="2">
    <location>
        <begin position="1"/>
        <end position="197"/>
    </location>
</feature>
<dbReference type="Gene3D" id="3.60.21.10">
    <property type="match status" value="1"/>
</dbReference>
<protein>
    <submittedName>
        <fullName evidence="3">Metallophosphoesterase family protein</fullName>
    </submittedName>
</protein>
<evidence type="ECO:0000313" key="3">
    <source>
        <dbReference type="EMBL" id="MCF2651928.1"/>
    </source>
</evidence>